<keyword evidence="2" id="KW-0732">Signal</keyword>
<dbReference type="AlphaFoldDB" id="A0AAV9JEK2"/>
<evidence type="ECO:0000313" key="3">
    <source>
        <dbReference type="EMBL" id="KAK4543204.1"/>
    </source>
</evidence>
<accession>A0AAV9JEK2</accession>
<evidence type="ECO:0000256" key="1">
    <source>
        <dbReference type="SAM" id="MobiDB-lite"/>
    </source>
</evidence>
<feature type="chain" id="PRO_5043877616" evidence="2">
    <location>
        <begin position="22"/>
        <end position="212"/>
    </location>
</feature>
<gene>
    <name evidence="3" type="ORF">LTR36_005754</name>
</gene>
<dbReference type="EMBL" id="JAVFHQ010000034">
    <property type="protein sequence ID" value="KAK4543204.1"/>
    <property type="molecule type" value="Genomic_DNA"/>
</dbReference>
<organism evidence="3 4">
    <name type="scientific">Oleoguttula mirabilis</name>
    <dbReference type="NCBI Taxonomy" id="1507867"/>
    <lineage>
        <taxon>Eukaryota</taxon>
        <taxon>Fungi</taxon>
        <taxon>Dikarya</taxon>
        <taxon>Ascomycota</taxon>
        <taxon>Pezizomycotina</taxon>
        <taxon>Dothideomycetes</taxon>
        <taxon>Dothideomycetidae</taxon>
        <taxon>Mycosphaerellales</taxon>
        <taxon>Teratosphaeriaceae</taxon>
        <taxon>Oleoguttula</taxon>
    </lineage>
</organism>
<keyword evidence="4" id="KW-1185">Reference proteome</keyword>
<sequence length="212" mass="21602">MFTKTLVFALAAGSFLGLTTAHPHVHPATALSIGATTITSAPAGVNKRDDDGEVCMSEGVAYPCDLATGGGIATFPGLAIPTPLAGLIPGIDQRDDTTTPSSDSASAPAGLDARAAAQHTVTYCNRLTPQSCTALPVHANDDCYDLGAPGFQIFHFGAGLTCTVYKASDCTTPDAGFSNKHSVGGLTAYFDAKDDPKAIAKGVGLVASFRCH</sequence>
<name>A0AAV9JEK2_9PEZI</name>
<comment type="caution">
    <text evidence="3">The sequence shown here is derived from an EMBL/GenBank/DDBJ whole genome shotgun (WGS) entry which is preliminary data.</text>
</comment>
<proteinExistence type="predicted"/>
<evidence type="ECO:0000256" key="2">
    <source>
        <dbReference type="SAM" id="SignalP"/>
    </source>
</evidence>
<feature type="region of interest" description="Disordered" evidence="1">
    <location>
        <begin position="89"/>
        <end position="109"/>
    </location>
</feature>
<feature type="compositionally biased region" description="Low complexity" evidence="1">
    <location>
        <begin position="98"/>
        <end position="109"/>
    </location>
</feature>
<dbReference type="Proteomes" id="UP001324427">
    <property type="component" value="Unassembled WGS sequence"/>
</dbReference>
<protein>
    <submittedName>
        <fullName evidence="3">Uncharacterized protein</fullName>
    </submittedName>
</protein>
<evidence type="ECO:0000313" key="4">
    <source>
        <dbReference type="Proteomes" id="UP001324427"/>
    </source>
</evidence>
<reference evidence="3 4" key="1">
    <citation type="submission" date="2021-11" db="EMBL/GenBank/DDBJ databases">
        <title>Black yeast isolated from Biological Soil Crust.</title>
        <authorList>
            <person name="Kurbessoian T."/>
        </authorList>
    </citation>
    <scope>NUCLEOTIDE SEQUENCE [LARGE SCALE GENOMIC DNA]</scope>
    <source>
        <strain evidence="3 4">CCFEE 5522</strain>
    </source>
</reference>
<feature type="signal peptide" evidence="2">
    <location>
        <begin position="1"/>
        <end position="21"/>
    </location>
</feature>